<dbReference type="RefSeq" id="WP_230553427.1">
    <property type="nucleotide sequence ID" value="NZ_JAJISD010000012.1"/>
</dbReference>
<feature type="signal peptide" evidence="1">
    <location>
        <begin position="1"/>
        <end position="26"/>
    </location>
</feature>
<evidence type="ECO:0000313" key="3">
    <source>
        <dbReference type="Proteomes" id="UP001198862"/>
    </source>
</evidence>
<evidence type="ECO:0000313" key="2">
    <source>
        <dbReference type="EMBL" id="MCC8432008.1"/>
    </source>
</evidence>
<accession>A0ABS8L0Y7</accession>
<feature type="chain" id="PRO_5045685341" description="PEGA domain-containing protein" evidence="1">
    <location>
        <begin position="27"/>
        <end position="206"/>
    </location>
</feature>
<reference evidence="2 3" key="1">
    <citation type="submission" date="2021-11" db="EMBL/GenBank/DDBJ databases">
        <authorList>
            <person name="Lee D.-H."/>
            <person name="Kim S.-B."/>
        </authorList>
    </citation>
    <scope>NUCLEOTIDE SEQUENCE [LARGE SCALE GENOMIC DNA]</scope>
    <source>
        <strain evidence="2 3">KCTC 52223</strain>
    </source>
</reference>
<keyword evidence="1" id="KW-0732">Signal</keyword>
<evidence type="ECO:0008006" key="4">
    <source>
        <dbReference type="Google" id="ProtNLM"/>
    </source>
</evidence>
<protein>
    <recommendedName>
        <fullName evidence="4">PEGA domain-containing protein</fullName>
    </recommendedName>
</protein>
<comment type="caution">
    <text evidence="2">The sequence shown here is derived from an EMBL/GenBank/DDBJ whole genome shotgun (WGS) entry which is preliminary data.</text>
</comment>
<name>A0ABS8L0Y7_9HYPH</name>
<evidence type="ECO:0000256" key="1">
    <source>
        <dbReference type="SAM" id="SignalP"/>
    </source>
</evidence>
<dbReference type="EMBL" id="JAJISD010000012">
    <property type="protein sequence ID" value="MCC8432008.1"/>
    <property type="molecule type" value="Genomic_DNA"/>
</dbReference>
<dbReference type="Proteomes" id="UP001198862">
    <property type="component" value="Unassembled WGS sequence"/>
</dbReference>
<gene>
    <name evidence="2" type="ORF">LJ725_23790</name>
</gene>
<dbReference type="PROSITE" id="PS51257">
    <property type="entry name" value="PROKAR_LIPOPROTEIN"/>
    <property type="match status" value="1"/>
</dbReference>
<keyword evidence="3" id="KW-1185">Reference proteome</keyword>
<proteinExistence type="predicted"/>
<organism evidence="2 3">
    <name type="scientific">Reyranella aquatilis</name>
    <dbReference type="NCBI Taxonomy" id="2035356"/>
    <lineage>
        <taxon>Bacteria</taxon>
        <taxon>Pseudomonadati</taxon>
        <taxon>Pseudomonadota</taxon>
        <taxon>Alphaproteobacteria</taxon>
        <taxon>Hyphomicrobiales</taxon>
        <taxon>Reyranellaceae</taxon>
        <taxon>Reyranella</taxon>
    </lineage>
</organism>
<sequence length="206" mass="21468">MNSGKLAAVGRLMIAVGLLATTAACATVVGGTTQEVYVDTEPKGATCTVNRQGTAIGFIKPTPGKTTLSRSKETVTLACNLEGYEQSNEVLVSSFTGATVGNILLGGLVGVAIDAASGANNKYPERVMVILTPATFPSDEARDAHYAGIRQRIEAGAKAEIDLVNTRCSSTNRELCTIEAKQIADARDKALADLDKRRLAAKVVPG</sequence>